<feature type="transmembrane region" description="Helical" evidence="7">
    <location>
        <begin position="102"/>
        <end position="123"/>
    </location>
</feature>
<dbReference type="InterPro" id="IPR011701">
    <property type="entry name" value="MFS"/>
</dbReference>
<evidence type="ECO:0000256" key="7">
    <source>
        <dbReference type="SAM" id="Phobius"/>
    </source>
</evidence>
<gene>
    <name evidence="8" type="primary">zgc:174356</name>
</gene>
<dbReference type="SUPFAM" id="SSF103473">
    <property type="entry name" value="MFS general substrate transporter"/>
    <property type="match status" value="1"/>
</dbReference>
<evidence type="ECO:0000256" key="3">
    <source>
        <dbReference type="ARBA" id="ARBA00022989"/>
    </source>
</evidence>
<keyword evidence="2 7" id="KW-0812">Transmembrane</keyword>
<keyword evidence="3 7" id="KW-1133">Transmembrane helix</keyword>
<organism evidence="8 9">
    <name type="scientific">Oncorhynchus tshawytscha</name>
    <name type="common">Chinook salmon</name>
    <name type="synonym">Salmo tshawytscha</name>
    <dbReference type="NCBI Taxonomy" id="74940"/>
    <lineage>
        <taxon>Eukaryota</taxon>
        <taxon>Metazoa</taxon>
        <taxon>Chordata</taxon>
        <taxon>Craniata</taxon>
        <taxon>Vertebrata</taxon>
        <taxon>Euteleostomi</taxon>
        <taxon>Actinopterygii</taxon>
        <taxon>Neopterygii</taxon>
        <taxon>Teleostei</taxon>
        <taxon>Protacanthopterygii</taxon>
        <taxon>Salmoniformes</taxon>
        <taxon>Salmonidae</taxon>
        <taxon>Salmoninae</taxon>
        <taxon>Oncorhynchus</taxon>
    </lineage>
</organism>
<dbReference type="Pfam" id="PF07690">
    <property type="entry name" value="MFS_1"/>
    <property type="match status" value="1"/>
</dbReference>
<dbReference type="PANTHER" id="PTHR23507:SF1">
    <property type="entry name" value="FI18259P1-RELATED"/>
    <property type="match status" value="1"/>
</dbReference>
<comment type="similarity">
    <text evidence="5">Belongs to the major facilitator superfamily. SLC46A family.</text>
</comment>
<sequence>MSTWGQRVRTFVTVEPVIFFYMTSTFIVTPAYQQLVIAKVCYELFQDSYICSSPAHLKDEEELIEGRSSYILLIYTCVTSLLSILPAMLLGSWSDRSSRKAVMLLPCLMSLVSGGVLIAMSLLEDISVYWSLVAAGVTGLSGGYVSVFLSSFSYLADVTAGLGSNRTLRMAAAESMIYVGGMVGFLLVGFLIQEFGLMSAFVAYCSCHVLSVLYILVWLRDPERSVPPPPSGEDGDRLPCEAGDTDTEPSSNLLCLSDVKRSFKAMFRRRPGQQRQKLHLLIVCTFINNLVAVGEQAISLLYLKYEPREFTTELYGVFKSAQMLLLGFTLLGIFPLLMRVVGEMTLAKVSVLFRTAGLVLMAFSTNTWMVFLVAVVSAPAGITQAVIRSLSSTIVEPDEQGAMFSFSASVETTCIMFAAVMFNGLFPLTLPTFPGMPFIVMAGFTLIIFILMQWNHGIIMYQRPPKWGCIPCAVCMHGWVTSWRPHFERRADKSRWNQIRYCNSEPAF</sequence>
<reference evidence="9" key="1">
    <citation type="journal article" date="2018" name="PLoS ONE">
        <title>Chinook salmon (Oncorhynchus tshawytscha) genome and transcriptome.</title>
        <authorList>
            <person name="Christensen K.A."/>
            <person name="Leong J.S."/>
            <person name="Sakhrani D."/>
            <person name="Biagi C.A."/>
            <person name="Minkley D.R."/>
            <person name="Withler R.E."/>
            <person name="Rondeau E.B."/>
            <person name="Koop B.F."/>
            <person name="Devlin R.H."/>
        </authorList>
    </citation>
    <scope>NUCLEOTIDE SEQUENCE [LARGE SCALE GENOMIC DNA]</scope>
</reference>
<feature type="transmembrane region" description="Helical" evidence="7">
    <location>
        <begin position="70"/>
        <end position="90"/>
    </location>
</feature>
<dbReference type="Gene3D" id="1.20.1250.20">
    <property type="entry name" value="MFS general substrate transporter like domains"/>
    <property type="match status" value="1"/>
</dbReference>
<dbReference type="GeneTree" id="ENSGT00950000183096"/>
<dbReference type="InterPro" id="IPR036259">
    <property type="entry name" value="MFS_trans_sf"/>
</dbReference>
<feature type="transmembrane region" description="Helical" evidence="7">
    <location>
        <begin position="198"/>
        <end position="219"/>
    </location>
</feature>
<keyword evidence="9" id="KW-1185">Reference proteome</keyword>
<feature type="transmembrane region" description="Helical" evidence="7">
    <location>
        <begin position="434"/>
        <end position="454"/>
    </location>
</feature>
<proteinExistence type="inferred from homology"/>
<keyword evidence="4 7" id="KW-0472">Membrane</keyword>
<feature type="region of interest" description="Disordered" evidence="6">
    <location>
        <begin position="226"/>
        <end position="249"/>
    </location>
</feature>
<dbReference type="Proteomes" id="UP000694402">
    <property type="component" value="Unassembled WGS sequence"/>
</dbReference>
<evidence type="ECO:0000256" key="1">
    <source>
        <dbReference type="ARBA" id="ARBA00004141"/>
    </source>
</evidence>
<name>A0AAZ3RCM8_ONCTS</name>
<dbReference type="GO" id="GO:0022857">
    <property type="term" value="F:transmembrane transporter activity"/>
    <property type="evidence" value="ECO:0007669"/>
    <property type="project" value="InterPro"/>
</dbReference>
<evidence type="ECO:0000256" key="4">
    <source>
        <dbReference type="ARBA" id="ARBA00023136"/>
    </source>
</evidence>
<dbReference type="PANTHER" id="PTHR23507">
    <property type="entry name" value="ZGC:174356"/>
    <property type="match status" value="1"/>
</dbReference>
<evidence type="ECO:0000256" key="2">
    <source>
        <dbReference type="ARBA" id="ARBA00022692"/>
    </source>
</evidence>
<feature type="transmembrane region" description="Helical" evidence="7">
    <location>
        <begin position="129"/>
        <end position="155"/>
    </location>
</feature>
<feature type="transmembrane region" description="Helical" evidence="7">
    <location>
        <begin position="176"/>
        <end position="192"/>
    </location>
</feature>
<comment type="subcellular location">
    <subcellularLocation>
        <location evidence="1">Membrane</location>
        <topology evidence="1">Multi-pass membrane protein</topology>
    </subcellularLocation>
</comment>
<evidence type="ECO:0000256" key="6">
    <source>
        <dbReference type="SAM" id="MobiDB-lite"/>
    </source>
</evidence>
<protein>
    <recommendedName>
        <fullName evidence="10">Proton-coupled folate transporter-like</fullName>
    </recommendedName>
</protein>
<evidence type="ECO:0000313" key="8">
    <source>
        <dbReference type="Ensembl" id="ENSOTSP00005139357.1"/>
    </source>
</evidence>
<feature type="transmembrane region" description="Helical" evidence="7">
    <location>
        <begin position="278"/>
        <end position="302"/>
    </location>
</feature>
<reference evidence="8" key="3">
    <citation type="submission" date="2025-09" db="UniProtKB">
        <authorList>
            <consortium name="Ensembl"/>
        </authorList>
    </citation>
    <scope>IDENTIFICATION</scope>
</reference>
<evidence type="ECO:0008006" key="10">
    <source>
        <dbReference type="Google" id="ProtNLM"/>
    </source>
</evidence>
<feature type="transmembrane region" description="Helical" evidence="7">
    <location>
        <begin position="314"/>
        <end position="338"/>
    </location>
</feature>
<evidence type="ECO:0000256" key="5">
    <source>
        <dbReference type="ARBA" id="ARBA00038227"/>
    </source>
</evidence>
<dbReference type="GO" id="GO:0016020">
    <property type="term" value="C:membrane"/>
    <property type="evidence" value="ECO:0007669"/>
    <property type="project" value="UniProtKB-SubCell"/>
</dbReference>
<accession>A0AAZ3RCM8</accession>
<feature type="transmembrane region" description="Helical" evidence="7">
    <location>
        <begin position="12"/>
        <end position="32"/>
    </location>
</feature>
<reference evidence="8" key="2">
    <citation type="submission" date="2025-08" db="UniProtKB">
        <authorList>
            <consortium name="Ensembl"/>
        </authorList>
    </citation>
    <scope>IDENTIFICATION</scope>
</reference>
<dbReference type="AlphaFoldDB" id="A0AAZ3RCM8"/>
<evidence type="ECO:0000313" key="9">
    <source>
        <dbReference type="Proteomes" id="UP000694402"/>
    </source>
</evidence>
<dbReference type="Ensembl" id="ENSOTST00005195152.1">
    <property type="protein sequence ID" value="ENSOTSP00005139357.1"/>
    <property type="gene ID" value="ENSOTSG00005005647.2"/>
</dbReference>